<dbReference type="SUPFAM" id="SSF49299">
    <property type="entry name" value="PKD domain"/>
    <property type="match status" value="1"/>
</dbReference>
<protein>
    <submittedName>
        <fullName evidence="4">PKD domain-containing protein</fullName>
    </submittedName>
</protein>
<dbReference type="Proteomes" id="UP000480178">
    <property type="component" value="Chromosome"/>
</dbReference>
<dbReference type="InterPro" id="IPR013783">
    <property type="entry name" value="Ig-like_fold"/>
</dbReference>
<feature type="domain" description="PKD" evidence="3">
    <location>
        <begin position="717"/>
        <end position="769"/>
    </location>
</feature>
<dbReference type="CDD" id="cd00146">
    <property type="entry name" value="PKD"/>
    <property type="match status" value="1"/>
</dbReference>
<gene>
    <name evidence="4" type="ORF">GXP67_29475</name>
</gene>
<dbReference type="SMART" id="SM00560">
    <property type="entry name" value="LamGL"/>
    <property type="match status" value="1"/>
</dbReference>
<proteinExistence type="predicted"/>
<dbReference type="GO" id="GO:0004553">
    <property type="term" value="F:hydrolase activity, hydrolyzing O-glycosyl compounds"/>
    <property type="evidence" value="ECO:0007669"/>
    <property type="project" value="UniProtKB-ARBA"/>
</dbReference>
<dbReference type="Pfam" id="PF19081">
    <property type="entry name" value="Ig_7"/>
    <property type="match status" value="2"/>
</dbReference>
<dbReference type="Gene3D" id="2.60.120.200">
    <property type="match status" value="1"/>
</dbReference>
<dbReference type="SMART" id="SM00089">
    <property type="entry name" value="PKD"/>
    <property type="match status" value="1"/>
</dbReference>
<dbReference type="GO" id="GO:0005975">
    <property type="term" value="P:carbohydrate metabolic process"/>
    <property type="evidence" value="ECO:0007669"/>
    <property type="project" value="UniProtKB-ARBA"/>
</dbReference>
<evidence type="ECO:0000256" key="2">
    <source>
        <dbReference type="ARBA" id="ARBA00023157"/>
    </source>
</evidence>
<evidence type="ECO:0000259" key="3">
    <source>
        <dbReference type="PROSITE" id="PS50093"/>
    </source>
</evidence>
<dbReference type="InterPro" id="IPR013320">
    <property type="entry name" value="ConA-like_dom_sf"/>
</dbReference>
<dbReference type="Gene3D" id="2.60.40.10">
    <property type="entry name" value="Immunoglobulins"/>
    <property type="match status" value="1"/>
</dbReference>
<evidence type="ECO:0000313" key="4">
    <source>
        <dbReference type="EMBL" id="QHT70488.1"/>
    </source>
</evidence>
<reference evidence="4 5" key="1">
    <citation type="submission" date="2020-01" db="EMBL/GenBank/DDBJ databases">
        <authorList>
            <person name="Kim M.K."/>
        </authorList>
    </citation>
    <scope>NUCLEOTIDE SEQUENCE [LARGE SCALE GENOMIC DNA]</scope>
    <source>
        <strain evidence="4 5">172606-1</strain>
    </source>
</reference>
<dbReference type="InterPro" id="IPR026341">
    <property type="entry name" value="T9SS_type_B"/>
</dbReference>
<evidence type="ECO:0000313" key="5">
    <source>
        <dbReference type="Proteomes" id="UP000480178"/>
    </source>
</evidence>
<dbReference type="Pfam" id="PF13585">
    <property type="entry name" value="CHU_C"/>
    <property type="match status" value="1"/>
</dbReference>
<dbReference type="InterPro" id="IPR022409">
    <property type="entry name" value="PKD/Chitinase_dom"/>
</dbReference>
<dbReference type="InterPro" id="IPR035986">
    <property type="entry name" value="PKD_dom_sf"/>
</dbReference>
<dbReference type="SUPFAM" id="SSF49899">
    <property type="entry name" value="Concanavalin A-like lectins/glucanases"/>
    <property type="match status" value="1"/>
</dbReference>
<dbReference type="KEGG" id="rhoz:GXP67_29475"/>
<dbReference type="PROSITE" id="PS50093">
    <property type="entry name" value="PKD"/>
    <property type="match status" value="1"/>
</dbReference>
<keyword evidence="1" id="KW-0732">Signal</keyword>
<dbReference type="Pfam" id="PF13385">
    <property type="entry name" value="Laminin_G_3"/>
    <property type="match status" value="1"/>
</dbReference>
<sequence length="852" mass="93322">MNQISCFVRSHFPLKFIKQSLFLIFIIVFLSIESLAQIDLQKGLIACYPFSGNADDATGNGNNGTLMNGPQLVEDRFGNPGSAYNFDGIDDYINISPNNLRNNAYTYSIWANVSSLPTQGNNYAVWSIGNTNFTGAGDQFIMLGSNYIFTTQNGWYGGGYNVQGGTALKAVGSLPTINTWYHLAVTRNTNQILFYVNGNLIGSFTTNGDAPRYGGSGGEVEARIGNRSPYLTGQNFKGKIDDFSIYNRALSNEEIKALYNNFSCSPISPPSAQNVSRCGPGTVTFSATGGTQYRWYDAMVGGTLLGTGANFTTATLTVSKKYYVAAYNGTSESLRIEVSAVVLPLPDSPTIENVSKCGLGEVTLQASGGSNYRWYNDINSATPISTETVFITPFLTSSTVYYVSSFNGTCESPKKEVSVTINPIPQTPIINFDGPTSICQGEKIILLGPPGYNSYRWSNGAVTQNIEVSAAGSFTVRVKNLYGCESAASTPVNVNVVDTITPSVNIDVKENLVCSDSLITFIAQSVNGGQNSLYQWKINGINQGNPSTSQVFEYSFIGSNQPFQAEVSVEMSSTYTCADPKKVVAQKYIIIQPNIIPQLSVSSIRDTFCTGSEILLSAQVINSAQNLLYQWQVNGVNHGLPTTSTEFKLDTINSTAEPLRIEIGVVLLSNNSCSTPVKASKWITIIPNPDILCFFPDIMEARSKNIFQVKVNNGQAPHSFIWNFGNEEILSNSTDTISYTFTKPNDYLVTVTVRDRLGCETTCIKSIKVKPVINIPPNIFTPNGDEFNERFTIDYEGEANFEMLIYNRWGKPITSIYDGKMGWDGVGYSTGIYFYIIRVEDKEFKGWVHLLR</sequence>
<dbReference type="InterPro" id="IPR006558">
    <property type="entry name" value="LamG-like"/>
</dbReference>
<dbReference type="Pfam" id="PF00801">
    <property type="entry name" value="PKD"/>
    <property type="match status" value="1"/>
</dbReference>
<dbReference type="InterPro" id="IPR000601">
    <property type="entry name" value="PKD_dom"/>
</dbReference>
<dbReference type="EMBL" id="CP048222">
    <property type="protein sequence ID" value="QHT70488.1"/>
    <property type="molecule type" value="Genomic_DNA"/>
</dbReference>
<dbReference type="NCBIfam" id="TIGR04131">
    <property type="entry name" value="Bac_Flav_CTERM"/>
    <property type="match status" value="1"/>
</dbReference>
<name>A0A6C0GQZ1_9BACT</name>
<dbReference type="RefSeq" id="WP_162446465.1">
    <property type="nucleotide sequence ID" value="NZ_CP048222.1"/>
</dbReference>
<dbReference type="AlphaFoldDB" id="A0A6C0GQZ1"/>
<keyword evidence="2" id="KW-1015">Disulfide bond</keyword>
<accession>A0A6C0GQZ1</accession>
<dbReference type="InterPro" id="IPR044023">
    <property type="entry name" value="Ig_7"/>
</dbReference>
<organism evidence="4 5">
    <name type="scientific">Rhodocytophaga rosea</name>
    <dbReference type="NCBI Taxonomy" id="2704465"/>
    <lineage>
        <taxon>Bacteria</taxon>
        <taxon>Pseudomonadati</taxon>
        <taxon>Bacteroidota</taxon>
        <taxon>Cytophagia</taxon>
        <taxon>Cytophagales</taxon>
        <taxon>Rhodocytophagaceae</taxon>
        <taxon>Rhodocytophaga</taxon>
    </lineage>
</organism>
<keyword evidence="5" id="KW-1185">Reference proteome</keyword>
<evidence type="ECO:0000256" key="1">
    <source>
        <dbReference type="ARBA" id="ARBA00022729"/>
    </source>
</evidence>